<gene>
    <name evidence="8" type="ORF">CALVIDRAFT_495619</name>
</gene>
<proteinExistence type="predicted"/>
<dbReference type="GO" id="GO:0016020">
    <property type="term" value="C:membrane"/>
    <property type="evidence" value="ECO:0007669"/>
    <property type="project" value="UniProtKB-SubCell"/>
</dbReference>
<dbReference type="AlphaFoldDB" id="A0A167PI10"/>
<accession>A0A167PI10</accession>
<feature type="transmembrane region" description="Helical" evidence="6">
    <location>
        <begin position="21"/>
        <end position="40"/>
    </location>
</feature>
<dbReference type="STRING" id="1330018.A0A167PI10"/>
<name>A0A167PI10_CALVF</name>
<evidence type="ECO:0000256" key="6">
    <source>
        <dbReference type="SAM" id="Phobius"/>
    </source>
</evidence>
<evidence type="ECO:0000256" key="3">
    <source>
        <dbReference type="ARBA" id="ARBA00022989"/>
    </source>
</evidence>
<evidence type="ECO:0000313" key="9">
    <source>
        <dbReference type="Proteomes" id="UP000076738"/>
    </source>
</evidence>
<keyword evidence="9" id="KW-1185">Reference proteome</keyword>
<feature type="domain" description="Calcineurin-like phosphoesterase" evidence="7">
    <location>
        <begin position="63"/>
        <end position="302"/>
    </location>
</feature>
<sequence length="578" mass="65555">MAWTLRERRIPRWRRAGAIDILRASWIIIILWGELGKFYASVSWCSWPDRTFRYVDAHNRPTRILIVSDPQILDRRSYPGRSGILTRLTQFIVDLNLRKNWKAALRMRPQIVLFLGDMMDGGRYAKDPDEYARYFARFQSIFRLPSSVLSYYVPGNHDVGLGYNQAFSSRARERYQKHFGALNQVLEVSNHSLVLIDAPGLVEEDYRRHSAQTDFNSWLPTAGGSIEFVQSIKQNPIIEPTILFSHIPLSRPEGANCGSRREKGSIHRGAGMGYQNLLGRETSQFLLESVKPSFIFSGDDHDACEYTHNLPGSLGTRSSREITVKSFSMAMGIKRPGFELLSIAPPPSEPRHAESQCLLPDQIGIYTRTYLPLFIISLLVLAYIHIFNGRKTPSFAMDDEDQQFIRPVQSRFRSHDVASPMPSYAPQSLGKLTAKLSSRSVSPVATPRPDQEEFALAQPNGNGGHLGGLTADVEGMDYAEGLPTPGTASKPNPLRRGSSFNHWMGKDKEDLRLSDPASWPALVSSLLAAYAPRFFGRNRRTPTPESMSRIERFFRDLWRAAWPPLLFTILLWTYLFWT</sequence>
<evidence type="ECO:0000256" key="2">
    <source>
        <dbReference type="ARBA" id="ARBA00022692"/>
    </source>
</evidence>
<dbReference type="InterPro" id="IPR029052">
    <property type="entry name" value="Metallo-depent_PP-like"/>
</dbReference>
<dbReference type="OrthoDB" id="5977743at2759"/>
<evidence type="ECO:0000313" key="8">
    <source>
        <dbReference type="EMBL" id="KZO98814.1"/>
    </source>
</evidence>
<evidence type="ECO:0000256" key="1">
    <source>
        <dbReference type="ARBA" id="ARBA00004141"/>
    </source>
</evidence>
<protein>
    <recommendedName>
        <fullName evidence="7">Calcineurin-like phosphoesterase domain-containing protein</fullName>
    </recommendedName>
</protein>
<dbReference type="GO" id="GO:0006506">
    <property type="term" value="P:GPI anchor biosynthetic process"/>
    <property type="evidence" value="ECO:0007669"/>
    <property type="project" value="InterPro"/>
</dbReference>
<dbReference type="GO" id="GO:0016787">
    <property type="term" value="F:hydrolase activity"/>
    <property type="evidence" value="ECO:0007669"/>
    <property type="project" value="InterPro"/>
</dbReference>
<dbReference type="PANTHER" id="PTHR13315">
    <property type="entry name" value="METALLO PHOSPHOESTERASE RELATED"/>
    <property type="match status" value="1"/>
</dbReference>
<comment type="subcellular location">
    <subcellularLocation>
        <location evidence="1">Membrane</location>
        <topology evidence="1">Multi-pass membrane protein</topology>
    </subcellularLocation>
</comment>
<feature type="region of interest" description="Disordered" evidence="5">
    <location>
        <begin position="480"/>
        <end position="501"/>
    </location>
</feature>
<evidence type="ECO:0000256" key="5">
    <source>
        <dbReference type="SAM" id="MobiDB-lite"/>
    </source>
</evidence>
<keyword evidence="3 6" id="KW-1133">Transmembrane helix</keyword>
<feature type="transmembrane region" description="Helical" evidence="6">
    <location>
        <begin position="369"/>
        <end position="387"/>
    </location>
</feature>
<dbReference type="SUPFAM" id="SSF56300">
    <property type="entry name" value="Metallo-dependent phosphatases"/>
    <property type="match status" value="1"/>
</dbReference>
<feature type="transmembrane region" description="Helical" evidence="6">
    <location>
        <begin position="557"/>
        <end position="577"/>
    </location>
</feature>
<organism evidence="8 9">
    <name type="scientific">Calocera viscosa (strain TUFC12733)</name>
    <dbReference type="NCBI Taxonomy" id="1330018"/>
    <lineage>
        <taxon>Eukaryota</taxon>
        <taxon>Fungi</taxon>
        <taxon>Dikarya</taxon>
        <taxon>Basidiomycota</taxon>
        <taxon>Agaricomycotina</taxon>
        <taxon>Dacrymycetes</taxon>
        <taxon>Dacrymycetales</taxon>
        <taxon>Dacrymycetaceae</taxon>
        <taxon>Calocera</taxon>
    </lineage>
</organism>
<keyword evidence="4 6" id="KW-0472">Membrane</keyword>
<dbReference type="EMBL" id="KV417274">
    <property type="protein sequence ID" value="KZO98814.1"/>
    <property type="molecule type" value="Genomic_DNA"/>
</dbReference>
<dbReference type="Proteomes" id="UP000076738">
    <property type="component" value="Unassembled WGS sequence"/>
</dbReference>
<dbReference type="GO" id="GO:0005783">
    <property type="term" value="C:endoplasmic reticulum"/>
    <property type="evidence" value="ECO:0007669"/>
    <property type="project" value="TreeGrafter"/>
</dbReference>
<keyword evidence="2 6" id="KW-0812">Transmembrane</keyword>
<reference evidence="8 9" key="1">
    <citation type="journal article" date="2016" name="Mol. Biol. Evol.">
        <title>Comparative Genomics of Early-Diverging Mushroom-Forming Fungi Provides Insights into the Origins of Lignocellulose Decay Capabilities.</title>
        <authorList>
            <person name="Nagy L.G."/>
            <person name="Riley R."/>
            <person name="Tritt A."/>
            <person name="Adam C."/>
            <person name="Daum C."/>
            <person name="Floudas D."/>
            <person name="Sun H."/>
            <person name="Yadav J.S."/>
            <person name="Pangilinan J."/>
            <person name="Larsson K.H."/>
            <person name="Matsuura K."/>
            <person name="Barry K."/>
            <person name="Labutti K."/>
            <person name="Kuo R."/>
            <person name="Ohm R.A."/>
            <person name="Bhattacharya S.S."/>
            <person name="Shirouzu T."/>
            <person name="Yoshinaga Y."/>
            <person name="Martin F.M."/>
            <person name="Grigoriev I.V."/>
            <person name="Hibbett D.S."/>
        </authorList>
    </citation>
    <scope>NUCLEOTIDE SEQUENCE [LARGE SCALE GENOMIC DNA]</scope>
    <source>
        <strain evidence="8 9">TUFC12733</strain>
    </source>
</reference>
<evidence type="ECO:0000256" key="4">
    <source>
        <dbReference type="ARBA" id="ARBA00023136"/>
    </source>
</evidence>
<dbReference type="Pfam" id="PF00149">
    <property type="entry name" value="Metallophos"/>
    <property type="match status" value="1"/>
</dbReference>
<dbReference type="Gene3D" id="3.60.21.10">
    <property type="match status" value="1"/>
</dbReference>
<dbReference type="InterPro" id="IPR004843">
    <property type="entry name" value="Calcineurin-like_PHP"/>
</dbReference>
<dbReference type="InterPro" id="IPR033308">
    <property type="entry name" value="PGAP5/Cdc1/Ted1"/>
</dbReference>
<dbReference type="PANTHER" id="PTHR13315:SF4">
    <property type="entry name" value="METALLOPHOSPHOESTERASE, ISOFORM E"/>
    <property type="match status" value="1"/>
</dbReference>
<evidence type="ECO:0000259" key="7">
    <source>
        <dbReference type="Pfam" id="PF00149"/>
    </source>
</evidence>